<evidence type="ECO:0000256" key="2">
    <source>
        <dbReference type="RuleBase" id="RU003707"/>
    </source>
</evidence>
<accession>A0A3M7KZE2</accession>
<dbReference type="InterPro" id="IPR029045">
    <property type="entry name" value="ClpP/crotonase-like_dom_sf"/>
</dbReference>
<sequence>MGPSIVPSLKTLRVELQHTQNGVIAWLTLDRPQALNSLSGEMLRELFLLFDEWSHPYSLLGAEASLPKDFPRVIVLQAEGGRAFSSGIDMKASALSIGGEAWDYRDIRSQQLLSRLIEKMRALPQPLVAAVDGIAAGAGLALALACDLRVATSASSFSAAFVRLGLTGSDMATSFFAPRVAGLGVAAELLLTGRALGAERAFQLGMLNALAAGPAELRVEAEGLAKDMLLCSYKGLQLTKEQLNAASDGMSLRATVTAENSHQILLVNDPVASKIGNDWLNKIASKSGKPRPRL</sequence>
<dbReference type="InterPro" id="IPR001753">
    <property type="entry name" value="Enoyl-CoA_hydra/iso"/>
</dbReference>
<comment type="similarity">
    <text evidence="1 2">Belongs to the enoyl-CoA hydratase/isomerase family.</text>
</comment>
<evidence type="ECO:0000313" key="3">
    <source>
        <dbReference type="EMBL" id="RMZ54526.1"/>
    </source>
</evidence>
<protein>
    <submittedName>
        <fullName evidence="3">Uncharacterized protein</fullName>
    </submittedName>
</protein>
<dbReference type="PANTHER" id="PTHR11941:SF130">
    <property type="entry name" value="ENOYL-COA HYDRATASE ECHA12-RELATED"/>
    <property type="match status" value="1"/>
</dbReference>
<reference evidence="4" key="1">
    <citation type="journal article" date="2018" name="Algal Res.">
        <title>Characterization of plant carbon substrate utilization by Auxenochlorella protothecoides.</title>
        <authorList>
            <person name="Vogler B.W."/>
            <person name="Starkenburg S.R."/>
            <person name="Sudasinghe N."/>
            <person name="Schambach J.Y."/>
            <person name="Rollin J.A."/>
            <person name="Pattathil S."/>
            <person name="Barry A.N."/>
        </authorList>
    </citation>
    <scope>NUCLEOTIDE SEQUENCE [LARGE SCALE GENOMIC DNA]</scope>
    <source>
        <strain evidence="4">UTEX 25</strain>
    </source>
</reference>
<evidence type="ECO:0000313" key="4">
    <source>
        <dbReference type="Proteomes" id="UP000279271"/>
    </source>
</evidence>
<dbReference type="InterPro" id="IPR018376">
    <property type="entry name" value="Enoyl-CoA_hyd/isom_CS"/>
</dbReference>
<dbReference type="Pfam" id="PF00378">
    <property type="entry name" value="ECH_1"/>
    <property type="match status" value="1"/>
</dbReference>
<dbReference type="CDD" id="cd06558">
    <property type="entry name" value="crotonase-like"/>
    <property type="match status" value="1"/>
</dbReference>
<dbReference type="Proteomes" id="UP000279271">
    <property type="component" value="Unassembled WGS sequence"/>
</dbReference>
<dbReference type="Gene3D" id="3.90.226.10">
    <property type="entry name" value="2-enoyl-CoA Hydratase, Chain A, domain 1"/>
    <property type="match status" value="1"/>
</dbReference>
<dbReference type="SUPFAM" id="SSF52096">
    <property type="entry name" value="ClpP/crotonase"/>
    <property type="match status" value="1"/>
</dbReference>
<dbReference type="EMBL" id="QOKY01000179">
    <property type="protein sequence ID" value="RMZ54526.1"/>
    <property type="molecule type" value="Genomic_DNA"/>
</dbReference>
<name>A0A3M7KZE2_AUXPR</name>
<comment type="caution">
    <text evidence="3">The sequence shown here is derived from an EMBL/GenBank/DDBJ whole genome shotgun (WGS) entry which is preliminary data.</text>
</comment>
<dbReference type="AlphaFoldDB" id="A0A3M7KZE2"/>
<organism evidence="3 4">
    <name type="scientific">Auxenochlorella protothecoides</name>
    <name type="common">Green microalga</name>
    <name type="synonym">Chlorella protothecoides</name>
    <dbReference type="NCBI Taxonomy" id="3075"/>
    <lineage>
        <taxon>Eukaryota</taxon>
        <taxon>Viridiplantae</taxon>
        <taxon>Chlorophyta</taxon>
        <taxon>core chlorophytes</taxon>
        <taxon>Trebouxiophyceae</taxon>
        <taxon>Chlorellales</taxon>
        <taxon>Chlorellaceae</taxon>
        <taxon>Auxenochlorella</taxon>
    </lineage>
</organism>
<dbReference type="GO" id="GO:0006635">
    <property type="term" value="P:fatty acid beta-oxidation"/>
    <property type="evidence" value="ECO:0007669"/>
    <property type="project" value="TreeGrafter"/>
</dbReference>
<gene>
    <name evidence="3" type="ORF">APUTEX25_002102</name>
</gene>
<dbReference type="PROSITE" id="PS00166">
    <property type="entry name" value="ENOYL_COA_HYDRATASE"/>
    <property type="match status" value="1"/>
</dbReference>
<proteinExistence type="inferred from homology"/>
<evidence type="ECO:0000256" key="1">
    <source>
        <dbReference type="ARBA" id="ARBA00005254"/>
    </source>
</evidence>
<dbReference type="PANTHER" id="PTHR11941">
    <property type="entry name" value="ENOYL-COA HYDRATASE-RELATED"/>
    <property type="match status" value="1"/>
</dbReference>
<dbReference type="GO" id="GO:0003824">
    <property type="term" value="F:catalytic activity"/>
    <property type="evidence" value="ECO:0007669"/>
    <property type="project" value="InterPro"/>
</dbReference>